<feature type="region of interest" description="Disordered" evidence="1">
    <location>
        <begin position="60"/>
        <end position="122"/>
    </location>
</feature>
<dbReference type="CDD" id="cd14279">
    <property type="entry name" value="CUE"/>
    <property type="match status" value="1"/>
</dbReference>
<dbReference type="PROSITE" id="PS51140">
    <property type="entry name" value="CUE"/>
    <property type="match status" value="1"/>
</dbReference>
<name>A0A7S1KPP2_9EUKA</name>
<dbReference type="InterPro" id="IPR003892">
    <property type="entry name" value="CUE"/>
</dbReference>
<dbReference type="AlphaFoldDB" id="A0A7S1KPP2"/>
<dbReference type="Gene3D" id="1.10.8.10">
    <property type="entry name" value="DNA helicase RuvA subunit, C-terminal domain"/>
    <property type="match status" value="1"/>
</dbReference>
<organism evidence="4">
    <name type="scientific">Percolomonas cosmopolitus</name>
    <dbReference type="NCBI Taxonomy" id="63605"/>
    <lineage>
        <taxon>Eukaryota</taxon>
        <taxon>Discoba</taxon>
        <taxon>Heterolobosea</taxon>
        <taxon>Tetramitia</taxon>
        <taxon>Eutetramitia</taxon>
        <taxon>Percolomonadidae</taxon>
        <taxon>Percolomonas</taxon>
    </lineage>
</organism>
<reference evidence="4" key="1">
    <citation type="submission" date="2021-01" db="EMBL/GenBank/DDBJ databases">
        <authorList>
            <person name="Corre E."/>
            <person name="Pelletier E."/>
            <person name="Niang G."/>
            <person name="Scheremetjew M."/>
            <person name="Finn R."/>
            <person name="Kale V."/>
            <person name="Holt S."/>
            <person name="Cochrane G."/>
            <person name="Meng A."/>
            <person name="Brown T."/>
            <person name="Cohen L."/>
        </authorList>
    </citation>
    <scope>NUCLEOTIDE SEQUENCE</scope>
    <source>
        <strain evidence="4">WS</strain>
    </source>
</reference>
<proteinExistence type="predicted"/>
<feature type="region of interest" description="Disordered" evidence="1">
    <location>
        <begin position="200"/>
        <end position="240"/>
    </location>
</feature>
<dbReference type="GO" id="GO:0005634">
    <property type="term" value="C:nucleus"/>
    <property type="evidence" value="ECO:0007669"/>
    <property type="project" value="TreeGrafter"/>
</dbReference>
<dbReference type="GO" id="GO:0043130">
    <property type="term" value="F:ubiquitin binding"/>
    <property type="evidence" value="ECO:0007669"/>
    <property type="project" value="InterPro"/>
</dbReference>
<evidence type="ECO:0008006" key="5">
    <source>
        <dbReference type="Google" id="ProtNLM"/>
    </source>
</evidence>
<accession>A0A7S1KPP2</accession>
<dbReference type="InterPro" id="IPR052772">
    <property type="entry name" value="Endo/PolyKinase_Domain-Protein"/>
</dbReference>
<dbReference type="PROSITE" id="PS50828">
    <property type="entry name" value="SMR"/>
    <property type="match status" value="1"/>
</dbReference>
<dbReference type="GO" id="GO:0004519">
    <property type="term" value="F:endonuclease activity"/>
    <property type="evidence" value="ECO:0007669"/>
    <property type="project" value="TreeGrafter"/>
</dbReference>
<evidence type="ECO:0000259" key="3">
    <source>
        <dbReference type="PROSITE" id="PS51140"/>
    </source>
</evidence>
<feature type="compositionally biased region" description="Polar residues" evidence="1">
    <location>
        <begin position="105"/>
        <end position="121"/>
    </location>
</feature>
<dbReference type="InterPro" id="IPR002625">
    <property type="entry name" value="Smr_dom"/>
</dbReference>
<feature type="domain" description="CUE" evidence="3">
    <location>
        <begin position="133"/>
        <end position="176"/>
    </location>
</feature>
<dbReference type="InterPro" id="IPR036063">
    <property type="entry name" value="Smr_dom_sf"/>
</dbReference>
<gene>
    <name evidence="4" type="ORF">PCOS0759_LOCUS2284</name>
</gene>
<dbReference type="SUPFAM" id="SSF160443">
    <property type="entry name" value="SMR domain-like"/>
    <property type="match status" value="1"/>
</dbReference>
<feature type="domain" description="Smr" evidence="2">
    <location>
        <begin position="526"/>
        <end position="599"/>
    </location>
</feature>
<dbReference type="Pfam" id="PF02845">
    <property type="entry name" value="CUE"/>
    <property type="match status" value="1"/>
</dbReference>
<dbReference type="InterPro" id="IPR009060">
    <property type="entry name" value="UBA-like_sf"/>
</dbReference>
<feature type="compositionally biased region" description="Low complexity" evidence="1">
    <location>
        <begin position="224"/>
        <end position="236"/>
    </location>
</feature>
<dbReference type="PANTHER" id="PTHR46535:SF1">
    <property type="entry name" value="NEDD4-BINDING PROTEIN 2"/>
    <property type="match status" value="1"/>
</dbReference>
<feature type="compositionally biased region" description="Basic and acidic residues" evidence="1">
    <location>
        <begin position="95"/>
        <end position="104"/>
    </location>
</feature>
<dbReference type="Pfam" id="PF01713">
    <property type="entry name" value="Smr"/>
    <property type="match status" value="1"/>
</dbReference>
<dbReference type="SMART" id="SM00463">
    <property type="entry name" value="SMR"/>
    <property type="match status" value="1"/>
</dbReference>
<protein>
    <recommendedName>
        <fullName evidence="5">Smr domain-containing protein</fullName>
    </recommendedName>
</protein>
<dbReference type="Gene3D" id="3.30.1370.110">
    <property type="match status" value="1"/>
</dbReference>
<evidence type="ECO:0000259" key="2">
    <source>
        <dbReference type="PROSITE" id="PS50828"/>
    </source>
</evidence>
<evidence type="ECO:0000313" key="4">
    <source>
        <dbReference type="EMBL" id="CAD9079052.1"/>
    </source>
</evidence>
<dbReference type="SUPFAM" id="SSF46934">
    <property type="entry name" value="UBA-like"/>
    <property type="match status" value="1"/>
</dbReference>
<dbReference type="EMBL" id="HBGD01002757">
    <property type="protein sequence ID" value="CAD9079052.1"/>
    <property type="molecule type" value="Transcribed_RNA"/>
</dbReference>
<sequence>MSDPSQDPVLYDLIFHYSTTVQDQDLIEELYYANNCNYFQCVKVLNQLFCGKDSKVKPLNETPTVIHAPDGKNKRKRNRGSAAGNKNQRQKSRAAHRDALDHSSSETSPTSQTNQAWSTSNHHNHPLFHSNYVHPKNVQFLHSMFPDLPEQVVKNILLDSQSNMDKTTEILLDFASSFLSEQDRNTTDSASEGHDWQLVDTNTKTCGGKKNHKTSYAYAPPPSVGSSPSPSSSPKSKLTHQQRTTVVGFVEMFPFLTEQRIVSVAKKFQWHESRICTKLAALQEKVKKGEDEDEDNVNNLNQSPSERYLAHSQLELKMDFPALNPDQSVSEEFTPTVNDLQHIQNCVDQLFNLFGKRIDKELVCQAFAQCSHSFSKTKTSLEEMFPGALVEQTAQNILTSEDTGPDNGIECTSPSNNSRNIYSKGWQKIKKKSPPKRVGRNRGPPPLLVVDRHELLMDEARTLAQERWSVVMKAIACYKGGDVSNAQRYSQDALSLRQEISHIQTKAYQLLHHAERGITDSSVTILDLHGYSVEEACSLFLKHLAAMRKLHVGCFQCITGKGAHSHKKQAKIRPAIKKLCNSRKVQFVEKKLGILEVRV</sequence>
<dbReference type="PANTHER" id="PTHR46535">
    <property type="entry name" value="NEDD4-BINDING PROTEIN 2"/>
    <property type="match status" value="1"/>
</dbReference>
<evidence type="ECO:0000256" key="1">
    <source>
        <dbReference type="SAM" id="MobiDB-lite"/>
    </source>
</evidence>